<evidence type="ECO:0000256" key="1">
    <source>
        <dbReference type="SAM" id="MobiDB-lite"/>
    </source>
</evidence>
<dbReference type="Gramene" id="OPUNC10G18110.2">
    <property type="protein sequence ID" value="OPUNC10G18110.2"/>
    <property type="gene ID" value="OPUNC10G18110"/>
</dbReference>
<reference evidence="2" key="1">
    <citation type="submission" date="2015-04" db="UniProtKB">
        <authorList>
            <consortium name="EnsemblPlants"/>
        </authorList>
    </citation>
    <scope>IDENTIFICATION</scope>
</reference>
<dbReference type="Proteomes" id="UP000026962">
    <property type="component" value="Chromosome 10"/>
</dbReference>
<dbReference type="AlphaFoldDB" id="A0A0E0MB72"/>
<sequence length="53" mass="6055">MEAPVVEHLRGRQEASGSFNSPRPRRLCCRNHLTEQNKTMLRGLTVLLIGPQR</sequence>
<organism evidence="2">
    <name type="scientific">Oryza punctata</name>
    <name type="common">Red rice</name>
    <dbReference type="NCBI Taxonomy" id="4537"/>
    <lineage>
        <taxon>Eukaryota</taxon>
        <taxon>Viridiplantae</taxon>
        <taxon>Streptophyta</taxon>
        <taxon>Embryophyta</taxon>
        <taxon>Tracheophyta</taxon>
        <taxon>Spermatophyta</taxon>
        <taxon>Magnoliopsida</taxon>
        <taxon>Liliopsida</taxon>
        <taxon>Poales</taxon>
        <taxon>Poaceae</taxon>
        <taxon>BOP clade</taxon>
        <taxon>Oryzoideae</taxon>
        <taxon>Oryzeae</taxon>
        <taxon>Oryzinae</taxon>
        <taxon>Oryza</taxon>
    </lineage>
</organism>
<feature type="region of interest" description="Disordered" evidence="1">
    <location>
        <begin position="1"/>
        <end position="24"/>
    </location>
</feature>
<name>A0A0E0MB72_ORYPU</name>
<feature type="compositionally biased region" description="Basic and acidic residues" evidence="1">
    <location>
        <begin position="1"/>
        <end position="13"/>
    </location>
</feature>
<dbReference type="EnsemblPlants" id="OPUNC10G18110.2">
    <property type="protein sequence ID" value="OPUNC10G18110.2"/>
    <property type="gene ID" value="OPUNC10G18110"/>
</dbReference>
<proteinExistence type="predicted"/>
<evidence type="ECO:0000313" key="2">
    <source>
        <dbReference type="EnsemblPlants" id="OPUNC10G18110.2"/>
    </source>
</evidence>
<accession>A0A0E0MB72</accession>
<evidence type="ECO:0000313" key="3">
    <source>
        <dbReference type="Proteomes" id="UP000026962"/>
    </source>
</evidence>
<dbReference type="HOGENOM" id="CLU_3072025_0_0_1"/>
<reference evidence="2" key="2">
    <citation type="submission" date="2018-05" db="EMBL/GenBank/DDBJ databases">
        <title>OpunRS2 (Oryza punctata Reference Sequence Version 2).</title>
        <authorList>
            <person name="Zhang J."/>
            <person name="Kudrna D."/>
            <person name="Lee S."/>
            <person name="Talag J."/>
            <person name="Welchert J."/>
            <person name="Wing R.A."/>
        </authorList>
    </citation>
    <scope>NUCLEOTIDE SEQUENCE [LARGE SCALE GENOMIC DNA]</scope>
</reference>
<keyword evidence="3" id="KW-1185">Reference proteome</keyword>
<protein>
    <submittedName>
        <fullName evidence="2">Uncharacterized protein</fullName>
    </submittedName>
</protein>